<dbReference type="InterPro" id="IPR008962">
    <property type="entry name" value="PapD-like_sf"/>
</dbReference>
<sequence>MHSLSVPVVSPGQVRFFLQDASTHRQKLCILNPFSFEIHFRVDISNPDKFGISLNRGIINGQQKLSLELTCHTSLACNDSVQIRFYKWTRPRQGQRAPPQKYLGFRQVHIAVSGDGEEEGRGGREGSPGSEWGSASTSDSRHSSPARDDPEVSAQPAMTQEKKWQVISKVVLALALVVVGLLIDHFGEVTIVENIHSHSIAVACYTLAGILGLQLLTFR</sequence>
<feature type="region of interest" description="Disordered" evidence="1">
    <location>
        <begin position="114"/>
        <end position="158"/>
    </location>
</feature>
<reference evidence="4" key="1">
    <citation type="submission" date="2025-08" db="UniProtKB">
        <authorList>
            <consortium name="RefSeq"/>
        </authorList>
    </citation>
    <scope>IDENTIFICATION</scope>
</reference>
<keyword evidence="2" id="KW-0472">Membrane</keyword>
<dbReference type="SUPFAM" id="SSF49354">
    <property type="entry name" value="PapD-like"/>
    <property type="match status" value="1"/>
</dbReference>
<organism evidence="3 4">
    <name type="scientific">Aplysia californica</name>
    <name type="common">California sea hare</name>
    <dbReference type="NCBI Taxonomy" id="6500"/>
    <lineage>
        <taxon>Eukaryota</taxon>
        <taxon>Metazoa</taxon>
        <taxon>Spiralia</taxon>
        <taxon>Lophotrochozoa</taxon>
        <taxon>Mollusca</taxon>
        <taxon>Gastropoda</taxon>
        <taxon>Heterobranchia</taxon>
        <taxon>Euthyneura</taxon>
        <taxon>Tectipleura</taxon>
        <taxon>Aplysiida</taxon>
        <taxon>Aplysioidea</taxon>
        <taxon>Aplysiidae</taxon>
        <taxon>Aplysia</taxon>
    </lineage>
</organism>
<evidence type="ECO:0000313" key="3">
    <source>
        <dbReference type="Proteomes" id="UP000694888"/>
    </source>
</evidence>
<proteinExistence type="predicted"/>
<feature type="transmembrane region" description="Helical" evidence="2">
    <location>
        <begin position="195"/>
        <end position="216"/>
    </location>
</feature>
<feature type="compositionally biased region" description="Basic and acidic residues" evidence="1">
    <location>
        <begin position="139"/>
        <end position="150"/>
    </location>
</feature>
<evidence type="ECO:0000313" key="4">
    <source>
        <dbReference type="RefSeq" id="XP_005108136.2"/>
    </source>
</evidence>
<name>A0ABM0K3V1_APLCA</name>
<dbReference type="InterPro" id="IPR013783">
    <property type="entry name" value="Ig-like_fold"/>
</dbReference>
<evidence type="ECO:0000256" key="1">
    <source>
        <dbReference type="SAM" id="MobiDB-lite"/>
    </source>
</evidence>
<keyword evidence="2" id="KW-0812">Transmembrane</keyword>
<gene>
    <name evidence="4" type="primary">LOC101853730</name>
</gene>
<keyword evidence="2" id="KW-1133">Transmembrane helix</keyword>
<dbReference type="GeneID" id="101853730"/>
<feature type="transmembrane region" description="Helical" evidence="2">
    <location>
        <begin position="166"/>
        <end position="183"/>
    </location>
</feature>
<dbReference type="Proteomes" id="UP000694888">
    <property type="component" value="Unplaced"/>
</dbReference>
<dbReference type="RefSeq" id="XP_005108136.2">
    <property type="nucleotide sequence ID" value="XM_005108079.3"/>
</dbReference>
<dbReference type="Gene3D" id="2.60.40.10">
    <property type="entry name" value="Immunoglobulins"/>
    <property type="match status" value="1"/>
</dbReference>
<protein>
    <submittedName>
        <fullName evidence="4">Uncharacterized protein LOC101853730</fullName>
    </submittedName>
</protein>
<keyword evidence="3" id="KW-1185">Reference proteome</keyword>
<accession>A0ABM0K3V1</accession>
<evidence type="ECO:0000256" key="2">
    <source>
        <dbReference type="SAM" id="Phobius"/>
    </source>
</evidence>